<dbReference type="PATRIC" id="fig|1292037.4.peg.4880"/>
<evidence type="ECO:0000313" key="1">
    <source>
        <dbReference type="EMBL" id="EOD65610.1"/>
    </source>
</evidence>
<reference evidence="1 2" key="1">
    <citation type="submission" date="2013-02" db="EMBL/GenBank/DDBJ databases">
        <title>Draft genome sequence of Amycolatopsis vancoresmycina strain DSM 44592T.</title>
        <authorList>
            <person name="Kumar S."/>
            <person name="Kaur N."/>
            <person name="Kaur C."/>
            <person name="Raghava G.P.S."/>
            <person name="Mayilraj S."/>
        </authorList>
    </citation>
    <scope>NUCLEOTIDE SEQUENCE [LARGE SCALE GENOMIC DNA]</scope>
    <source>
        <strain evidence="1 2">DSM 44592</strain>
    </source>
</reference>
<organism evidence="1 2">
    <name type="scientific">Amycolatopsis vancoresmycina DSM 44592</name>
    <dbReference type="NCBI Taxonomy" id="1292037"/>
    <lineage>
        <taxon>Bacteria</taxon>
        <taxon>Bacillati</taxon>
        <taxon>Actinomycetota</taxon>
        <taxon>Actinomycetes</taxon>
        <taxon>Pseudonocardiales</taxon>
        <taxon>Pseudonocardiaceae</taxon>
        <taxon>Amycolatopsis</taxon>
    </lineage>
</organism>
<name>R1HQ02_9PSEU</name>
<dbReference type="Proteomes" id="UP000014139">
    <property type="component" value="Unassembled WGS sequence"/>
</dbReference>
<keyword evidence="2" id="KW-1185">Reference proteome</keyword>
<dbReference type="AlphaFoldDB" id="R1HQ02"/>
<evidence type="ECO:0000313" key="2">
    <source>
        <dbReference type="Proteomes" id="UP000014139"/>
    </source>
</evidence>
<sequence>MSRGSAYSPRTVISSDRALAWLTSRRRLTVGRGADDRPSLGFGLRPRVTGGAGSPMLFTDLTVLRH</sequence>
<proteinExistence type="predicted"/>
<dbReference type="EMBL" id="AOUO01000384">
    <property type="protein sequence ID" value="EOD65610.1"/>
    <property type="molecule type" value="Genomic_DNA"/>
</dbReference>
<comment type="caution">
    <text evidence="1">The sequence shown here is derived from an EMBL/GenBank/DDBJ whole genome shotgun (WGS) entry which is preliminary data.</text>
</comment>
<protein>
    <submittedName>
        <fullName evidence="1">Uncharacterized protein</fullName>
    </submittedName>
</protein>
<gene>
    <name evidence="1" type="ORF">H480_25790</name>
</gene>
<accession>R1HQ02</accession>